<dbReference type="RefSeq" id="WP_204907220.1">
    <property type="nucleotide sequence ID" value="NZ_JACJKS010000020.1"/>
</dbReference>
<reference evidence="4" key="2">
    <citation type="journal article" date="2021" name="Sci. Rep.">
        <title>The distribution of antibiotic resistance genes in chicken gut microbiota commensals.</title>
        <authorList>
            <person name="Juricova H."/>
            <person name="Matiasovicova J."/>
            <person name="Kubasova T."/>
            <person name="Cejkova D."/>
            <person name="Rychlik I."/>
        </authorList>
    </citation>
    <scope>NUCLEOTIDE SEQUENCE</scope>
    <source>
        <strain evidence="4">An582</strain>
    </source>
</reference>
<feature type="domain" description="ABC transporter" evidence="3">
    <location>
        <begin position="1"/>
        <end position="232"/>
    </location>
</feature>
<dbReference type="AlphaFoldDB" id="A0A938XE33"/>
<gene>
    <name evidence="4" type="ORF">H6A20_11240</name>
</gene>
<dbReference type="PANTHER" id="PTHR43514">
    <property type="entry name" value="ABC TRANSPORTER I FAMILY MEMBER 10"/>
    <property type="match status" value="1"/>
</dbReference>
<proteinExistence type="predicted"/>
<reference evidence="4" key="1">
    <citation type="submission" date="2020-08" db="EMBL/GenBank/DDBJ databases">
        <authorList>
            <person name="Cejkova D."/>
            <person name="Kubasova T."/>
            <person name="Jahodarova E."/>
            <person name="Rychlik I."/>
        </authorList>
    </citation>
    <scope>NUCLEOTIDE SEQUENCE</scope>
    <source>
        <strain evidence="4">An582</strain>
    </source>
</reference>
<dbReference type="InterPro" id="IPR003439">
    <property type="entry name" value="ABC_transporter-like_ATP-bd"/>
</dbReference>
<dbReference type="PROSITE" id="PS50893">
    <property type="entry name" value="ABC_TRANSPORTER_2"/>
    <property type="match status" value="1"/>
</dbReference>
<evidence type="ECO:0000313" key="5">
    <source>
        <dbReference type="Proteomes" id="UP000705508"/>
    </source>
</evidence>
<dbReference type="Pfam" id="PF00005">
    <property type="entry name" value="ABC_tran"/>
    <property type="match status" value="1"/>
</dbReference>
<organism evidence="4 5">
    <name type="scientific">Mordavella massiliensis</name>
    <dbReference type="NCBI Taxonomy" id="1871024"/>
    <lineage>
        <taxon>Bacteria</taxon>
        <taxon>Bacillati</taxon>
        <taxon>Bacillota</taxon>
        <taxon>Clostridia</taxon>
        <taxon>Eubacteriales</taxon>
        <taxon>Clostridiaceae</taxon>
        <taxon>Mordavella</taxon>
    </lineage>
</organism>
<dbReference type="EMBL" id="JACJKS010000020">
    <property type="protein sequence ID" value="MBM6949220.1"/>
    <property type="molecule type" value="Genomic_DNA"/>
</dbReference>
<dbReference type="InterPro" id="IPR027417">
    <property type="entry name" value="P-loop_NTPase"/>
</dbReference>
<dbReference type="Proteomes" id="UP000705508">
    <property type="component" value="Unassembled WGS sequence"/>
</dbReference>
<comment type="caution">
    <text evidence="4">The sequence shown here is derived from an EMBL/GenBank/DDBJ whole genome shotgun (WGS) entry which is preliminary data.</text>
</comment>
<protein>
    <submittedName>
        <fullName evidence="4">ATP-binding cassette domain-containing protein</fullName>
    </submittedName>
</protein>
<dbReference type="InterPro" id="IPR003593">
    <property type="entry name" value="AAA+_ATPase"/>
</dbReference>
<evidence type="ECO:0000259" key="3">
    <source>
        <dbReference type="PROSITE" id="PS50893"/>
    </source>
</evidence>
<evidence type="ECO:0000313" key="4">
    <source>
        <dbReference type="EMBL" id="MBM6949220.1"/>
    </source>
</evidence>
<dbReference type="SUPFAM" id="SSF52540">
    <property type="entry name" value="P-loop containing nucleoside triphosphate hydrolases"/>
    <property type="match status" value="1"/>
</dbReference>
<dbReference type="GO" id="GO:0016887">
    <property type="term" value="F:ATP hydrolysis activity"/>
    <property type="evidence" value="ECO:0007669"/>
    <property type="project" value="InterPro"/>
</dbReference>
<name>A0A938XE33_9CLOT</name>
<dbReference type="SMART" id="SM00382">
    <property type="entry name" value="AAA"/>
    <property type="match status" value="1"/>
</dbReference>
<evidence type="ECO:0000256" key="2">
    <source>
        <dbReference type="ARBA" id="ARBA00022840"/>
    </source>
</evidence>
<keyword evidence="2 4" id="KW-0067">ATP-binding</keyword>
<sequence>MRGLEAEIGKKLKNFELDAAFSQADGCLGILGPSGCGKSMTLRAVAGLVRPDRGRICLDGRILFDSGKRVDLSVQKRKVGYLFQNYALFPNMTVAENIRAGMRKGPAAGKNLAELVRRFHLEGLEGRYPGQLSGGQQQRTALARIFASDAQCLLLDEPFSAMDSYLREEMQIGLAQIIREFEGCMVLVSHDRDEIYRLCDRTLIMENGKSVVCGGTRELFARPRRVAAARLTGCKNLSRIRRAGDFQVHALDWHVTLQTKEPVTSRITHVGIRAHDILPAPEGEDVPNRIRVLVKEKVYSPFEWTLVFQNLEEPGAGIWMKRERGDMQVPEAVTVDPAKILLLEE</sequence>
<dbReference type="InterPro" id="IPR050334">
    <property type="entry name" value="Molybdenum_import_ModC"/>
</dbReference>
<dbReference type="GO" id="GO:0005524">
    <property type="term" value="F:ATP binding"/>
    <property type="evidence" value="ECO:0007669"/>
    <property type="project" value="UniProtKB-KW"/>
</dbReference>
<dbReference type="Gene3D" id="3.40.50.300">
    <property type="entry name" value="P-loop containing nucleotide triphosphate hydrolases"/>
    <property type="match status" value="1"/>
</dbReference>
<evidence type="ECO:0000256" key="1">
    <source>
        <dbReference type="ARBA" id="ARBA00022741"/>
    </source>
</evidence>
<keyword evidence="1" id="KW-0547">Nucleotide-binding</keyword>
<dbReference type="PANTHER" id="PTHR43514:SF1">
    <property type="entry name" value="SULFATE_THIOSULFATE IMPORT ATP-BINDING PROTEIN CYSA"/>
    <property type="match status" value="1"/>
</dbReference>
<accession>A0A938XE33</accession>